<evidence type="ECO:0000313" key="1">
    <source>
        <dbReference type="EMBL" id="MCP1387736.1"/>
    </source>
</evidence>
<dbReference type="SFLD" id="SFLDS00005">
    <property type="entry name" value="Isoprenoid_Synthase_Type_I"/>
    <property type="match status" value="1"/>
</dbReference>
<dbReference type="PANTHER" id="PTHR31480">
    <property type="entry name" value="BIFUNCTIONAL LYCOPENE CYCLASE/PHYTOENE SYNTHASE"/>
    <property type="match status" value="1"/>
</dbReference>
<dbReference type="RefSeq" id="WP_253577591.1">
    <property type="nucleotide sequence ID" value="NZ_JAMFTQ010000005.1"/>
</dbReference>
<name>A0ABT1G134_9CORY</name>
<dbReference type="Gene3D" id="1.10.600.10">
    <property type="entry name" value="Farnesyl Diphosphate Synthase"/>
    <property type="match status" value="1"/>
</dbReference>
<dbReference type="Pfam" id="PF00494">
    <property type="entry name" value="SQS_PSY"/>
    <property type="match status" value="1"/>
</dbReference>
<evidence type="ECO:0000313" key="2">
    <source>
        <dbReference type="Proteomes" id="UP001204000"/>
    </source>
</evidence>
<dbReference type="SFLD" id="SFLDG01018">
    <property type="entry name" value="Squalene/Phytoene_Synthase_Lik"/>
    <property type="match status" value="1"/>
</dbReference>
<dbReference type="SUPFAM" id="SSF48576">
    <property type="entry name" value="Terpenoid synthases"/>
    <property type="match status" value="1"/>
</dbReference>
<dbReference type="InterPro" id="IPR002060">
    <property type="entry name" value="Squ/phyt_synthse"/>
</dbReference>
<proteinExistence type="predicted"/>
<protein>
    <submittedName>
        <fullName evidence="1">Squalene/phytoene synthase family protein</fullName>
    </submittedName>
</protein>
<dbReference type="SFLD" id="SFLDG01212">
    <property type="entry name" value="Phytoene_synthase_like"/>
    <property type="match status" value="1"/>
</dbReference>
<keyword evidence="2" id="KW-1185">Reference proteome</keyword>
<accession>A0ABT1G134</accession>
<dbReference type="Proteomes" id="UP001204000">
    <property type="component" value="Unassembled WGS sequence"/>
</dbReference>
<dbReference type="InterPro" id="IPR044843">
    <property type="entry name" value="Trans_IPPS_bact-type"/>
</dbReference>
<dbReference type="EMBL" id="JAMFTQ010000005">
    <property type="protein sequence ID" value="MCP1387736.1"/>
    <property type="molecule type" value="Genomic_DNA"/>
</dbReference>
<comment type="caution">
    <text evidence="1">The sequence shown here is derived from an EMBL/GenBank/DDBJ whole genome shotgun (WGS) entry which is preliminary data.</text>
</comment>
<reference evidence="1" key="1">
    <citation type="submission" date="2022-05" db="EMBL/GenBank/DDBJ databases">
        <title>Corynebacterium sp. TA-R-1 sp. nov., isolated from human feces.</title>
        <authorList>
            <person name="Shamsuzzaman M."/>
            <person name="Dahal R.H."/>
        </authorList>
    </citation>
    <scope>NUCLEOTIDE SEQUENCE</scope>
    <source>
        <strain evidence="1">TA-R-1</strain>
    </source>
</reference>
<gene>
    <name evidence="1" type="ORF">M5J20_05975</name>
</gene>
<organism evidence="1 2">
    <name type="scientific">Corynebacterium stercoris</name>
    <dbReference type="NCBI Taxonomy" id="2943490"/>
    <lineage>
        <taxon>Bacteria</taxon>
        <taxon>Bacillati</taxon>
        <taxon>Actinomycetota</taxon>
        <taxon>Actinomycetes</taxon>
        <taxon>Mycobacteriales</taxon>
        <taxon>Corynebacteriaceae</taxon>
        <taxon>Corynebacterium</taxon>
    </lineage>
</organism>
<dbReference type="InterPro" id="IPR008949">
    <property type="entry name" value="Isoprenoid_synthase_dom_sf"/>
</dbReference>
<sequence length="270" mass="28948">MCDHAAAQVIAGYSTSFSLASKFLAPRVRRDIANLYAMVRIADEIVDGTASAAGVNPADALGAYEAQVLAAPAQRFHTDPVLHAYAATARRCGFDQEHVRAFFTTMRRDLTHTDYAADELEAYVYGSAEVIGLLCLGIFLTGRDTSPADRAEMEAGARALGSAFQKINFLRDYGEDRDTLGRRYYDLDDATKDAVVAEIRAELAQADSAIPLLPRSARAGVAAAAALFAELTDTAERTPAAELATTRISVPAHRKLAVTARAVARKGTHV</sequence>